<proteinExistence type="predicted"/>
<organism evidence="4 5">
    <name type="scientific">Peribacillus glennii</name>
    <dbReference type="NCBI Taxonomy" id="2303991"/>
    <lineage>
        <taxon>Bacteria</taxon>
        <taxon>Bacillati</taxon>
        <taxon>Bacillota</taxon>
        <taxon>Bacilli</taxon>
        <taxon>Bacillales</taxon>
        <taxon>Bacillaceae</taxon>
        <taxon>Peribacillus</taxon>
    </lineage>
</organism>
<dbReference type="Gene3D" id="3.30.1330.40">
    <property type="entry name" value="RutC-like"/>
    <property type="match status" value="1"/>
</dbReference>
<feature type="binding site" evidence="2">
    <location>
        <position position="89"/>
    </location>
    <ligand>
        <name>prephenate</name>
        <dbReference type="ChEBI" id="CHEBI:29934"/>
    </ligand>
</feature>
<dbReference type="UniPathway" id="UPA00120">
    <property type="reaction ID" value="UER00203"/>
</dbReference>
<comment type="catalytic activity">
    <reaction evidence="3">
        <text>chorismate = prephenate</text>
        <dbReference type="Rhea" id="RHEA:13897"/>
        <dbReference type="ChEBI" id="CHEBI:29748"/>
        <dbReference type="ChEBI" id="CHEBI:29934"/>
        <dbReference type="EC" id="5.4.99.5"/>
    </reaction>
</comment>
<dbReference type="GO" id="GO:0009073">
    <property type="term" value="P:aromatic amino acid family biosynthetic process"/>
    <property type="evidence" value="ECO:0007669"/>
    <property type="project" value="UniProtKB-UniRule"/>
</dbReference>
<comment type="caution">
    <text evidence="4">The sequence shown here is derived from an EMBL/GenBank/DDBJ whole genome shotgun (WGS) entry which is preliminary data.</text>
</comment>
<gene>
    <name evidence="4" type="primary">aroH</name>
    <name evidence="4" type="ORF">D0466_06555</name>
</gene>
<dbReference type="OrthoDB" id="9802232at2"/>
<evidence type="ECO:0000256" key="2">
    <source>
        <dbReference type="PIRSR" id="PIRSR005965-1"/>
    </source>
</evidence>
<dbReference type="Pfam" id="PF07736">
    <property type="entry name" value="CM_1"/>
    <property type="match status" value="1"/>
</dbReference>
<evidence type="ECO:0000313" key="5">
    <source>
        <dbReference type="Proteomes" id="UP000262939"/>
    </source>
</evidence>
<dbReference type="Proteomes" id="UP000262939">
    <property type="component" value="Unassembled WGS sequence"/>
</dbReference>
<dbReference type="EC" id="5.4.99.5" evidence="1 3"/>
<feature type="binding site" evidence="2">
    <location>
        <position position="6"/>
    </location>
    <ligand>
        <name>prephenate</name>
        <dbReference type="ChEBI" id="CHEBI:29934"/>
    </ligand>
</feature>
<dbReference type="PANTHER" id="PTHR21164:SF0">
    <property type="entry name" value="CHORISMATE MUTASE AROH"/>
    <property type="match status" value="1"/>
</dbReference>
<sequence length="123" mass="14133">MIRGVRGAITVDRNEEQHIIEATEKLLVNMIEENEIEPENVASVFISVTDDINSVFPAKALRKFNGWTYVPVMCMQEIPVPNSLKFCIRIMIHLNTELAQQDIRHAYLEKAIALRPDLKETQQ</sequence>
<dbReference type="NCBIfam" id="TIGR01796">
    <property type="entry name" value="CM_mono_aroH"/>
    <property type="match status" value="1"/>
</dbReference>
<evidence type="ECO:0000256" key="1">
    <source>
        <dbReference type="NCBIfam" id="TIGR01796"/>
    </source>
</evidence>
<protein>
    <recommendedName>
        <fullName evidence="1 3">chorismate mutase</fullName>
        <ecNumber evidence="1 3">5.4.99.5</ecNumber>
    </recommendedName>
</protein>
<dbReference type="AlphaFoldDB" id="A0A372LGW9"/>
<dbReference type="RefSeq" id="WP_117321711.1">
    <property type="nucleotide sequence ID" value="NZ_QVTD01000003.1"/>
</dbReference>
<dbReference type="EMBL" id="QVTD01000003">
    <property type="protein sequence ID" value="RFU65537.1"/>
    <property type="molecule type" value="Genomic_DNA"/>
</dbReference>
<dbReference type="PIRSF" id="PIRSF005965">
    <property type="entry name" value="Chor_mut_AroH"/>
    <property type="match status" value="1"/>
</dbReference>
<accession>A0A372LGW9</accession>
<dbReference type="InterPro" id="IPR008243">
    <property type="entry name" value="Chorismate_mutase_AroH"/>
</dbReference>
<dbReference type="SUPFAM" id="SSF55298">
    <property type="entry name" value="YjgF-like"/>
    <property type="match status" value="1"/>
</dbReference>
<keyword evidence="3 4" id="KW-0413">Isomerase</keyword>
<dbReference type="PANTHER" id="PTHR21164">
    <property type="entry name" value="CHORISMATE MUTASE"/>
    <property type="match status" value="1"/>
</dbReference>
<dbReference type="GO" id="GO:0046417">
    <property type="term" value="P:chorismate metabolic process"/>
    <property type="evidence" value="ECO:0007669"/>
    <property type="project" value="TreeGrafter"/>
</dbReference>
<name>A0A372LGW9_9BACI</name>
<keyword evidence="2 3" id="KW-0057">Aromatic amino acid biosynthesis</keyword>
<dbReference type="InterPro" id="IPR035959">
    <property type="entry name" value="RutC-like_sf"/>
</dbReference>
<evidence type="ECO:0000313" key="4">
    <source>
        <dbReference type="EMBL" id="RFU65537.1"/>
    </source>
</evidence>
<keyword evidence="5" id="KW-1185">Reference proteome</keyword>
<evidence type="ECO:0000256" key="3">
    <source>
        <dbReference type="PROSITE-ProRule" id="PRU00514"/>
    </source>
</evidence>
<dbReference type="GO" id="GO:0004106">
    <property type="term" value="F:chorismate mutase activity"/>
    <property type="evidence" value="ECO:0007669"/>
    <property type="project" value="UniProtKB-UniRule"/>
</dbReference>
<dbReference type="GO" id="GO:0008652">
    <property type="term" value="P:amino acid biosynthetic process"/>
    <property type="evidence" value="ECO:0007669"/>
    <property type="project" value="UniProtKB-UniRule"/>
</dbReference>
<keyword evidence="2 3" id="KW-0028">Amino-acid biosynthesis</keyword>
<reference evidence="4 5" key="1">
    <citation type="submission" date="2018-08" db="EMBL/GenBank/DDBJ databases">
        <title>Bacillus chawlae sp. nov., Bacillus glennii sp. nov., and Bacillus saganii sp. nov. Isolated from the Vehicle Assembly Building at Kennedy Space Center where the Viking Spacecraft were Assembled.</title>
        <authorList>
            <person name="Seuylemezian A."/>
            <person name="Vaishampayan P."/>
        </authorList>
    </citation>
    <scope>NUCLEOTIDE SEQUENCE [LARGE SCALE GENOMIC DNA]</scope>
    <source>
        <strain evidence="4 5">V44-8</strain>
    </source>
</reference>
<dbReference type="CDD" id="cd02185">
    <property type="entry name" value="AroH"/>
    <property type="match status" value="1"/>
</dbReference>
<dbReference type="PROSITE" id="PS51167">
    <property type="entry name" value="CHORISMATE_MUT_1"/>
    <property type="match status" value="1"/>
</dbReference>
<feature type="binding site" evidence="2">
    <location>
        <position position="107"/>
    </location>
    <ligand>
        <name>prephenate</name>
        <dbReference type="ChEBI" id="CHEBI:29934"/>
    </ligand>
</feature>